<comment type="caution">
    <text evidence="2">The sequence shown here is derived from an EMBL/GenBank/DDBJ whole genome shotgun (WGS) entry which is preliminary data.</text>
</comment>
<evidence type="ECO:0000313" key="3">
    <source>
        <dbReference type="Proteomes" id="UP001472677"/>
    </source>
</evidence>
<dbReference type="Proteomes" id="UP001472677">
    <property type="component" value="Unassembled WGS sequence"/>
</dbReference>
<proteinExistence type="predicted"/>
<evidence type="ECO:0000256" key="1">
    <source>
        <dbReference type="SAM" id="MobiDB-lite"/>
    </source>
</evidence>
<organism evidence="2 3">
    <name type="scientific">Hibiscus sabdariffa</name>
    <name type="common">roselle</name>
    <dbReference type="NCBI Taxonomy" id="183260"/>
    <lineage>
        <taxon>Eukaryota</taxon>
        <taxon>Viridiplantae</taxon>
        <taxon>Streptophyta</taxon>
        <taxon>Embryophyta</taxon>
        <taxon>Tracheophyta</taxon>
        <taxon>Spermatophyta</taxon>
        <taxon>Magnoliopsida</taxon>
        <taxon>eudicotyledons</taxon>
        <taxon>Gunneridae</taxon>
        <taxon>Pentapetalae</taxon>
        <taxon>rosids</taxon>
        <taxon>malvids</taxon>
        <taxon>Malvales</taxon>
        <taxon>Malvaceae</taxon>
        <taxon>Malvoideae</taxon>
        <taxon>Hibiscus</taxon>
    </lineage>
</organism>
<reference evidence="2 3" key="1">
    <citation type="journal article" date="2024" name="G3 (Bethesda)">
        <title>Genome assembly of Hibiscus sabdariffa L. provides insights into metabolisms of medicinal natural products.</title>
        <authorList>
            <person name="Kim T."/>
        </authorList>
    </citation>
    <scope>NUCLEOTIDE SEQUENCE [LARGE SCALE GENOMIC DNA]</scope>
    <source>
        <strain evidence="2">TK-2024</strain>
        <tissue evidence="2">Old leaves</tissue>
    </source>
</reference>
<accession>A0ABR1ZJC3</accession>
<dbReference type="EMBL" id="JBBPBM010002007">
    <property type="protein sequence ID" value="KAK8480659.1"/>
    <property type="molecule type" value="Genomic_DNA"/>
</dbReference>
<protein>
    <submittedName>
        <fullName evidence="2">Uncharacterized protein</fullName>
    </submittedName>
</protein>
<feature type="region of interest" description="Disordered" evidence="1">
    <location>
        <begin position="1"/>
        <end position="20"/>
    </location>
</feature>
<evidence type="ECO:0000313" key="2">
    <source>
        <dbReference type="EMBL" id="KAK8480659.1"/>
    </source>
</evidence>
<sequence length="112" mass="12952">MVPIGLDNVSLSQSGTGSGQQKRLWVKDRSKDWWDKCNHPYFLDEEFRRAFRMSKATFNMVSEELKPAVIKKNMMLHDAISVRQCAAVCNTITLKGHMDGMMMVYMDGCFYF</sequence>
<name>A0ABR1ZJC3_9ROSI</name>
<keyword evidence="3" id="KW-1185">Reference proteome</keyword>
<gene>
    <name evidence="2" type="ORF">V6N12_076281</name>
</gene>